<evidence type="ECO:0000313" key="6">
    <source>
        <dbReference type="EMBL" id="KGD65503.1"/>
    </source>
</evidence>
<evidence type="ECO:0000256" key="1">
    <source>
        <dbReference type="ARBA" id="ARBA00022679"/>
    </source>
</evidence>
<dbReference type="InterPro" id="IPR001206">
    <property type="entry name" value="Diacylglycerol_kinase_cat_dom"/>
</dbReference>
<dbReference type="InterPro" id="IPR017438">
    <property type="entry name" value="ATP-NAD_kinase_N"/>
</dbReference>
<dbReference type="GO" id="GO:0016301">
    <property type="term" value="F:kinase activity"/>
    <property type="evidence" value="ECO:0007669"/>
    <property type="project" value="UniProtKB-KW"/>
</dbReference>
<protein>
    <recommendedName>
        <fullName evidence="5">DAGKc domain-containing protein</fullName>
    </recommendedName>
</protein>
<reference evidence="6 7" key="1">
    <citation type="submission" date="2012-09" db="EMBL/GenBank/DDBJ databases">
        <title>Genome Sequence of alkane-degrading Bacterium Alcanivorax sp. 19-m-6.</title>
        <authorList>
            <person name="Lai Q."/>
            <person name="Shao Z."/>
        </authorList>
    </citation>
    <scope>NUCLEOTIDE SEQUENCE [LARGE SCALE GENOMIC DNA]</scope>
    <source>
        <strain evidence="6 7">19-m-6</strain>
    </source>
</reference>
<dbReference type="InterPro" id="IPR016064">
    <property type="entry name" value="NAD/diacylglycerol_kinase_sf"/>
</dbReference>
<dbReference type="GO" id="GO:0005524">
    <property type="term" value="F:ATP binding"/>
    <property type="evidence" value="ECO:0007669"/>
    <property type="project" value="UniProtKB-KW"/>
</dbReference>
<evidence type="ECO:0000259" key="5">
    <source>
        <dbReference type="PROSITE" id="PS50146"/>
    </source>
</evidence>
<proteinExistence type="predicted"/>
<comment type="caution">
    <text evidence="6">The sequence shown here is derived from an EMBL/GenBank/DDBJ whole genome shotgun (WGS) entry which is preliminary data.</text>
</comment>
<keyword evidence="3" id="KW-0418">Kinase</keyword>
<dbReference type="RefSeq" id="WP_035231636.1">
    <property type="nucleotide sequence ID" value="NZ_ARXV01000004.1"/>
</dbReference>
<dbReference type="PANTHER" id="PTHR12358">
    <property type="entry name" value="SPHINGOSINE KINASE"/>
    <property type="match status" value="1"/>
</dbReference>
<sequence length="291" mass="31424">MNITVIYNPAAGGGREALLCRFVAELERLNARVTLYHTTGPNDATRYLQSREDQGDCVVAVGGDGTTNEVLNGIAPGVALGVFATGTANVLAKELALPKKPEAAARVVVQGKSVMITPARLNGRRFIMMCGIGYDAWVVDAVDLGIKERFGKLAYALSMLSQIRRYGEQRYRVAVDGRPLDCFSAIVTNGKHYGGSFVLSREANILRPQVQVLLFQKPGVRFLLRCLTALLFGRMEQMDGVASLRAEQVTISCETGDEPIQADGDPAGRLPADIVVDPEPVPVRVADTFNS</sequence>
<dbReference type="STRING" id="1177154.Y5S_01396"/>
<evidence type="ECO:0000256" key="2">
    <source>
        <dbReference type="ARBA" id="ARBA00022741"/>
    </source>
</evidence>
<feature type="domain" description="DAGKc" evidence="5">
    <location>
        <begin position="1"/>
        <end position="125"/>
    </location>
</feature>
<keyword evidence="2" id="KW-0547">Nucleotide-binding</keyword>
<dbReference type="InterPro" id="IPR045540">
    <property type="entry name" value="YegS/DAGK_C"/>
</dbReference>
<evidence type="ECO:0000256" key="4">
    <source>
        <dbReference type="ARBA" id="ARBA00022840"/>
    </source>
</evidence>
<dbReference type="Pfam" id="PF19279">
    <property type="entry name" value="YegS_C"/>
    <property type="match status" value="1"/>
</dbReference>
<dbReference type="AlphaFoldDB" id="A0A095TSX0"/>
<dbReference type="PATRIC" id="fig|1177154.3.peg.1421"/>
<evidence type="ECO:0000313" key="7">
    <source>
        <dbReference type="Proteomes" id="UP000029444"/>
    </source>
</evidence>
<keyword evidence="1" id="KW-0808">Transferase</keyword>
<dbReference type="EMBL" id="ARXV01000004">
    <property type="protein sequence ID" value="KGD65503.1"/>
    <property type="molecule type" value="Genomic_DNA"/>
</dbReference>
<dbReference type="SMART" id="SM00046">
    <property type="entry name" value="DAGKc"/>
    <property type="match status" value="1"/>
</dbReference>
<gene>
    <name evidence="6" type="ORF">Y5S_01396</name>
</gene>
<dbReference type="OrthoDB" id="142078at2"/>
<dbReference type="eggNOG" id="COG1597">
    <property type="taxonomic scope" value="Bacteria"/>
</dbReference>
<evidence type="ECO:0000256" key="3">
    <source>
        <dbReference type="ARBA" id="ARBA00022777"/>
    </source>
</evidence>
<dbReference type="PANTHER" id="PTHR12358:SF106">
    <property type="entry name" value="LIPID KINASE YEGS"/>
    <property type="match status" value="1"/>
</dbReference>
<name>A0A095TSX0_9GAMM</name>
<accession>A0A095TSX0</accession>
<keyword evidence="7" id="KW-1185">Reference proteome</keyword>
<dbReference type="SUPFAM" id="SSF111331">
    <property type="entry name" value="NAD kinase/diacylglycerol kinase-like"/>
    <property type="match status" value="1"/>
</dbReference>
<keyword evidence="4" id="KW-0067">ATP-binding</keyword>
<dbReference type="InterPro" id="IPR050187">
    <property type="entry name" value="Lipid_Phosphate_FormReg"/>
</dbReference>
<dbReference type="Pfam" id="PF00781">
    <property type="entry name" value="DAGK_cat"/>
    <property type="match status" value="1"/>
</dbReference>
<organism evidence="6 7">
    <name type="scientific">Alcanivorax nanhaiticus</name>
    <dbReference type="NCBI Taxonomy" id="1177154"/>
    <lineage>
        <taxon>Bacteria</taxon>
        <taxon>Pseudomonadati</taxon>
        <taxon>Pseudomonadota</taxon>
        <taxon>Gammaproteobacteria</taxon>
        <taxon>Oceanospirillales</taxon>
        <taxon>Alcanivoracaceae</taxon>
        <taxon>Alcanivorax</taxon>
    </lineage>
</organism>
<dbReference type="Gene3D" id="3.40.50.10330">
    <property type="entry name" value="Probable inorganic polyphosphate/atp-NAD kinase, domain 1"/>
    <property type="match status" value="1"/>
</dbReference>
<dbReference type="GO" id="GO:0005886">
    <property type="term" value="C:plasma membrane"/>
    <property type="evidence" value="ECO:0007669"/>
    <property type="project" value="TreeGrafter"/>
</dbReference>
<dbReference type="Proteomes" id="UP000029444">
    <property type="component" value="Unassembled WGS sequence"/>
</dbReference>
<dbReference type="PROSITE" id="PS50146">
    <property type="entry name" value="DAGK"/>
    <property type="match status" value="1"/>
</dbReference>
<dbReference type="Gene3D" id="2.60.200.40">
    <property type="match status" value="1"/>
</dbReference>